<evidence type="ECO:0000313" key="1">
    <source>
        <dbReference type="EMBL" id="CAK7924164.1"/>
    </source>
</evidence>
<evidence type="ECO:0000313" key="2">
    <source>
        <dbReference type="Proteomes" id="UP001162060"/>
    </source>
</evidence>
<sequence length="140" mass="15876">MQWLPRDVDAVEQRFPHERAVVEHEQVFPPAPIVVEQRLLQGQDVAEQGLATECDVDGQESPRANMMFEQGFPSSPTVVEQSFPHEQDVVEQGLPHEFVAVEQGLPHHVSTNEYGLLSSRDLTSWMRTSSVLRWGCRLNT</sequence>
<accession>A0AAV1TT29</accession>
<dbReference type="AlphaFoldDB" id="A0AAV1TT29"/>
<reference evidence="1" key="1">
    <citation type="submission" date="2024-01" db="EMBL/GenBank/DDBJ databases">
        <authorList>
            <person name="Webb A."/>
        </authorList>
    </citation>
    <scope>NUCLEOTIDE SEQUENCE</scope>
    <source>
        <strain evidence="1">Pm1</strain>
    </source>
</reference>
<dbReference type="Proteomes" id="UP001162060">
    <property type="component" value="Unassembled WGS sequence"/>
</dbReference>
<comment type="caution">
    <text evidence="1">The sequence shown here is derived from an EMBL/GenBank/DDBJ whole genome shotgun (WGS) entry which is preliminary data.</text>
</comment>
<protein>
    <submittedName>
        <fullName evidence="1">Uncharacterized protein</fullName>
    </submittedName>
</protein>
<gene>
    <name evidence="1" type="ORF">PM001_LOCUS9314</name>
</gene>
<dbReference type="EMBL" id="CAKLBY020000073">
    <property type="protein sequence ID" value="CAK7924164.1"/>
    <property type="molecule type" value="Genomic_DNA"/>
</dbReference>
<proteinExistence type="predicted"/>
<name>A0AAV1TT29_9STRA</name>
<organism evidence="1 2">
    <name type="scientific">Peronospora matthiolae</name>
    <dbReference type="NCBI Taxonomy" id="2874970"/>
    <lineage>
        <taxon>Eukaryota</taxon>
        <taxon>Sar</taxon>
        <taxon>Stramenopiles</taxon>
        <taxon>Oomycota</taxon>
        <taxon>Peronosporomycetes</taxon>
        <taxon>Peronosporales</taxon>
        <taxon>Peronosporaceae</taxon>
        <taxon>Peronospora</taxon>
    </lineage>
</organism>